<gene>
    <name evidence="2" type="primary">thiT</name>
    <name evidence="2" type="ORF">I0Q91_05300</name>
</gene>
<reference evidence="2" key="1">
    <citation type="submission" date="2020-11" db="EMBL/GenBank/DDBJ databases">
        <title>Halonatronomonas betainensis gen. nov., sp. nov. a novel haloalkaliphilic representative of the family Halanaerobiacae capable of betaine degradation.</title>
        <authorList>
            <person name="Boltyanskaya Y."/>
            <person name="Kevbrin V."/>
            <person name="Detkova E."/>
            <person name="Grouzdev D.S."/>
            <person name="Koziaeva V."/>
            <person name="Zhilina T."/>
        </authorList>
    </citation>
    <scope>NUCLEOTIDE SEQUENCE</scope>
    <source>
        <strain evidence="2">Z-7014</strain>
    </source>
</reference>
<feature type="transmembrane region" description="Helical" evidence="1">
    <location>
        <begin position="7"/>
        <end position="25"/>
    </location>
</feature>
<sequence>MQNEKLRIMIEISMAVALSTILSFITLWRMPMGGSVNLVMLPIFIMAFRNGARAGILTGILYGAVRLMLGAYVVHPAQFLLDYPIAYGFIGIAGFFKIFTEKNQLNIINFIQAFSIAALGVFTSHLLSGVIFFADSAPAGQNPWVYSALYNITHVLPTIIITAIVIALISKRPEIVFLSYRENQS</sequence>
<dbReference type="AlphaFoldDB" id="A0A931F8F2"/>
<keyword evidence="3" id="KW-1185">Reference proteome</keyword>
<keyword evidence="1" id="KW-0812">Transmembrane</keyword>
<dbReference type="GO" id="GO:0015234">
    <property type="term" value="F:thiamine transmembrane transporter activity"/>
    <property type="evidence" value="ECO:0007669"/>
    <property type="project" value="InterPro"/>
</dbReference>
<feature type="transmembrane region" description="Helical" evidence="1">
    <location>
        <begin position="146"/>
        <end position="169"/>
    </location>
</feature>
<dbReference type="Pfam" id="PF09515">
    <property type="entry name" value="Thia_YuaJ"/>
    <property type="match status" value="1"/>
</dbReference>
<keyword evidence="1" id="KW-0472">Membrane</keyword>
<dbReference type="RefSeq" id="WP_270453375.1">
    <property type="nucleotide sequence ID" value="NZ_JADPIE010000002.1"/>
</dbReference>
<evidence type="ECO:0000313" key="3">
    <source>
        <dbReference type="Proteomes" id="UP000621436"/>
    </source>
</evidence>
<protein>
    <submittedName>
        <fullName evidence="2">Energy-coupled thiamine transporter ThiT</fullName>
    </submittedName>
</protein>
<evidence type="ECO:0000313" key="2">
    <source>
        <dbReference type="EMBL" id="MBF8436483.1"/>
    </source>
</evidence>
<dbReference type="EMBL" id="JADPIE010000002">
    <property type="protein sequence ID" value="MBF8436483.1"/>
    <property type="molecule type" value="Genomic_DNA"/>
</dbReference>
<dbReference type="Proteomes" id="UP000621436">
    <property type="component" value="Unassembled WGS sequence"/>
</dbReference>
<evidence type="ECO:0000256" key="1">
    <source>
        <dbReference type="SAM" id="Phobius"/>
    </source>
</evidence>
<name>A0A931F8F2_9FIRM</name>
<comment type="caution">
    <text evidence="2">The sequence shown here is derived from an EMBL/GenBank/DDBJ whole genome shotgun (WGS) entry which is preliminary data.</text>
</comment>
<keyword evidence="1" id="KW-1133">Transmembrane helix</keyword>
<dbReference type="GO" id="GO:0005886">
    <property type="term" value="C:plasma membrane"/>
    <property type="evidence" value="ECO:0007669"/>
    <property type="project" value="InterPro"/>
</dbReference>
<organism evidence="2 3">
    <name type="scientific">Halonatronomonas betaini</name>
    <dbReference type="NCBI Taxonomy" id="2778430"/>
    <lineage>
        <taxon>Bacteria</taxon>
        <taxon>Bacillati</taxon>
        <taxon>Bacillota</taxon>
        <taxon>Clostridia</taxon>
        <taxon>Halanaerobiales</taxon>
        <taxon>Halarsenatibacteraceae</taxon>
        <taxon>Halonatronomonas</taxon>
    </lineage>
</organism>
<dbReference type="InterPro" id="IPR012651">
    <property type="entry name" value="Thia_Transptr_ThiT"/>
</dbReference>
<feature type="transmembrane region" description="Helical" evidence="1">
    <location>
        <begin position="111"/>
        <end position="134"/>
    </location>
</feature>
<feature type="transmembrane region" description="Helical" evidence="1">
    <location>
        <begin position="31"/>
        <end position="48"/>
    </location>
</feature>
<dbReference type="NCBIfam" id="TIGR02357">
    <property type="entry name" value="ECF_ThiT_YuaJ"/>
    <property type="match status" value="1"/>
</dbReference>
<proteinExistence type="predicted"/>
<accession>A0A931F8F2</accession>
<dbReference type="Gene3D" id="1.10.1760.20">
    <property type="match status" value="1"/>
</dbReference>
<feature type="transmembrane region" description="Helical" evidence="1">
    <location>
        <begin position="80"/>
        <end position="99"/>
    </location>
</feature>